<keyword evidence="3" id="KW-1185">Reference proteome</keyword>
<evidence type="ECO:0000313" key="3">
    <source>
        <dbReference type="Proteomes" id="UP001194468"/>
    </source>
</evidence>
<evidence type="ECO:0000256" key="1">
    <source>
        <dbReference type="SAM" id="MobiDB-lite"/>
    </source>
</evidence>
<proteinExistence type="predicted"/>
<comment type="caution">
    <text evidence="2">The sequence shown here is derived from an EMBL/GenBank/DDBJ whole genome shotgun (WGS) entry which is preliminary data.</text>
</comment>
<protein>
    <submittedName>
        <fullName evidence="2">Uncharacterized protein</fullName>
    </submittedName>
</protein>
<reference evidence="2" key="1">
    <citation type="submission" date="2019-10" db="EMBL/GenBank/DDBJ databases">
        <authorList>
            <consortium name="DOE Joint Genome Institute"/>
            <person name="Kuo A."/>
            <person name="Miyauchi S."/>
            <person name="Kiss E."/>
            <person name="Drula E."/>
            <person name="Kohler A."/>
            <person name="Sanchez-Garcia M."/>
            <person name="Andreopoulos B."/>
            <person name="Barry K.W."/>
            <person name="Bonito G."/>
            <person name="Buee M."/>
            <person name="Carver A."/>
            <person name="Chen C."/>
            <person name="Cichocki N."/>
            <person name="Clum A."/>
            <person name="Culley D."/>
            <person name="Crous P.W."/>
            <person name="Fauchery L."/>
            <person name="Girlanda M."/>
            <person name="Hayes R."/>
            <person name="Keri Z."/>
            <person name="LaButti K."/>
            <person name="Lipzen A."/>
            <person name="Lombard V."/>
            <person name="Magnuson J."/>
            <person name="Maillard F."/>
            <person name="Morin E."/>
            <person name="Murat C."/>
            <person name="Nolan M."/>
            <person name="Ohm R."/>
            <person name="Pangilinan J."/>
            <person name="Pereira M."/>
            <person name="Perotto S."/>
            <person name="Peter M."/>
            <person name="Riley R."/>
            <person name="Sitrit Y."/>
            <person name="Stielow B."/>
            <person name="Szollosi G."/>
            <person name="Zifcakova L."/>
            <person name="Stursova M."/>
            <person name="Spatafora J.W."/>
            <person name="Tedersoo L."/>
            <person name="Vaario L.-M."/>
            <person name="Yamada A."/>
            <person name="Yan M."/>
            <person name="Wang P."/>
            <person name="Xu J."/>
            <person name="Bruns T."/>
            <person name="Baldrian P."/>
            <person name="Vilgalys R."/>
            <person name="Henrissat B."/>
            <person name="Grigoriev I.V."/>
            <person name="Hibbett D."/>
            <person name="Nagy L.G."/>
            <person name="Martin F.M."/>
        </authorList>
    </citation>
    <scope>NUCLEOTIDE SEQUENCE</scope>
    <source>
        <strain evidence="2">BED1</strain>
    </source>
</reference>
<accession>A0AAD4BRV9</accession>
<sequence>MVLCALQVLEQASSGTFVPSCPEDWPRQTNAALKRPDSTATPRNLSLGLNPSLAHLPNFILDQGSIPLYCSGASRLVHHNSVERPISCDCEDESSSGSSLGSCLLTSFSFPPALPFPPLPPPPPPPPLTVSAQSTPPTKPEFRNDYQGGIMMIAKRIQVALFSDPATKRLTSGNELPPPQKPTRVWRVLCISGLTPWHRSHGE</sequence>
<feature type="compositionally biased region" description="Pro residues" evidence="1">
    <location>
        <begin position="115"/>
        <end position="128"/>
    </location>
</feature>
<feature type="region of interest" description="Disordered" evidence="1">
    <location>
        <begin position="115"/>
        <end position="143"/>
    </location>
</feature>
<gene>
    <name evidence="2" type="ORF">L210DRAFT_3546730</name>
</gene>
<dbReference type="EMBL" id="WHUW01000018">
    <property type="protein sequence ID" value="KAF8437703.1"/>
    <property type="molecule type" value="Genomic_DNA"/>
</dbReference>
<dbReference type="AlphaFoldDB" id="A0AAD4BRV9"/>
<reference evidence="2" key="2">
    <citation type="journal article" date="2020" name="Nat. Commun.">
        <title>Large-scale genome sequencing of mycorrhizal fungi provides insights into the early evolution of symbiotic traits.</title>
        <authorList>
            <person name="Miyauchi S."/>
            <person name="Kiss E."/>
            <person name="Kuo A."/>
            <person name="Drula E."/>
            <person name="Kohler A."/>
            <person name="Sanchez-Garcia M."/>
            <person name="Morin E."/>
            <person name="Andreopoulos B."/>
            <person name="Barry K.W."/>
            <person name="Bonito G."/>
            <person name="Buee M."/>
            <person name="Carver A."/>
            <person name="Chen C."/>
            <person name="Cichocki N."/>
            <person name="Clum A."/>
            <person name="Culley D."/>
            <person name="Crous P.W."/>
            <person name="Fauchery L."/>
            <person name="Girlanda M."/>
            <person name="Hayes R.D."/>
            <person name="Keri Z."/>
            <person name="LaButti K."/>
            <person name="Lipzen A."/>
            <person name="Lombard V."/>
            <person name="Magnuson J."/>
            <person name="Maillard F."/>
            <person name="Murat C."/>
            <person name="Nolan M."/>
            <person name="Ohm R.A."/>
            <person name="Pangilinan J."/>
            <person name="Pereira M.F."/>
            <person name="Perotto S."/>
            <person name="Peter M."/>
            <person name="Pfister S."/>
            <person name="Riley R."/>
            <person name="Sitrit Y."/>
            <person name="Stielow J.B."/>
            <person name="Szollosi G."/>
            <person name="Zifcakova L."/>
            <person name="Stursova M."/>
            <person name="Spatafora J.W."/>
            <person name="Tedersoo L."/>
            <person name="Vaario L.M."/>
            <person name="Yamada A."/>
            <person name="Yan M."/>
            <person name="Wang P."/>
            <person name="Xu J."/>
            <person name="Bruns T."/>
            <person name="Baldrian P."/>
            <person name="Vilgalys R."/>
            <person name="Dunand C."/>
            <person name="Henrissat B."/>
            <person name="Grigoriev I.V."/>
            <person name="Hibbett D."/>
            <person name="Nagy L.G."/>
            <person name="Martin F.M."/>
        </authorList>
    </citation>
    <scope>NUCLEOTIDE SEQUENCE</scope>
    <source>
        <strain evidence="2">BED1</strain>
    </source>
</reference>
<dbReference type="Proteomes" id="UP001194468">
    <property type="component" value="Unassembled WGS sequence"/>
</dbReference>
<organism evidence="2 3">
    <name type="scientific">Boletus edulis BED1</name>
    <dbReference type="NCBI Taxonomy" id="1328754"/>
    <lineage>
        <taxon>Eukaryota</taxon>
        <taxon>Fungi</taxon>
        <taxon>Dikarya</taxon>
        <taxon>Basidiomycota</taxon>
        <taxon>Agaricomycotina</taxon>
        <taxon>Agaricomycetes</taxon>
        <taxon>Agaricomycetidae</taxon>
        <taxon>Boletales</taxon>
        <taxon>Boletineae</taxon>
        <taxon>Boletaceae</taxon>
        <taxon>Boletoideae</taxon>
        <taxon>Boletus</taxon>
    </lineage>
</organism>
<name>A0AAD4BRV9_BOLED</name>
<evidence type="ECO:0000313" key="2">
    <source>
        <dbReference type="EMBL" id="KAF8437703.1"/>
    </source>
</evidence>